<gene>
    <name evidence="1" type="ORF">K0O64_26195</name>
</gene>
<dbReference type="EMBL" id="CP080333">
    <property type="protein sequence ID" value="QYL16457.1"/>
    <property type="molecule type" value="Genomic_DNA"/>
</dbReference>
<dbReference type="RefSeq" id="WP_071948931.1">
    <property type="nucleotide sequence ID" value="NZ_BAAAVX010000047.1"/>
</dbReference>
<accession>A0ABX8VF74</accession>
<dbReference type="Proteomes" id="UP000825367">
    <property type="component" value="Chromosome"/>
</dbReference>
<proteinExistence type="predicted"/>
<keyword evidence="2" id="KW-1185">Reference proteome</keyword>
<protein>
    <submittedName>
        <fullName evidence="1">Uncharacterized protein</fullName>
    </submittedName>
</protein>
<evidence type="ECO:0000313" key="1">
    <source>
        <dbReference type="EMBL" id="QYL16457.1"/>
    </source>
</evidence>
<name>A0ABX8VF74_9MYCO</name>
<sequence length="76" mass="8379">MTALIAFLLLALLAVGVSRLRLHAGQFRLSAPMVGPLFVDGGDADERRVNHDLDAVRTRFEQHPTWPSSGVLGERR</sequence>
<organism evidence="1 2">
    <name type="scientific">Mycolicibacterium pallens</name>
    <dbReference type="NCBI Taxonomy" id="370524"/>
    <lineage>
        <taxon>Bacteria</taxon>
        <taxon>Bacillati</taxon>
        <taxon>Actinomycetota</taxon>
        <taxon>Actinomycetes</taxon>
        <taxon>Mycobacteriales</taxon>
        <taxon>Mycobacteriaceae</taxon>
        <taxon>Mycolicibacterium</taxon>
    </lineage>
</organism>
<evidence type="ECO:0000313" key="2">
    <source>
        <dbReference type="Proteomes" id="UP000825367"/>
    </source>
</evidence>
<reference evidence="1 2" key="1">
    <citation type="submission" date="2021-07" db="EMBL/GenBank/DDBJ databases">
        <title>Whole genome sequencing of non-tuberculosis mycobacteria type-strains.</title>
        <authorList>
            <person name="Igarashi Y."/>
            <person name="Osugi A."/>
            <person name="Mitarai S."/>
        </authorList>
    </citation>
    <scope>NUCLEOTIDE SEQUENCE [LARGE SCALE GENOMIC DNA]</scope>
    <source>
        <strain evidence="1 2">JCM 16370</strain>
    </source>
</reference>